<evidence type="ECO:0000256" key="1">
    <source>
        <dbReference type="ARBA" id="ARBA00023125"/>
    </source>
</evidence>
<sequence length="201" mass="21809">MTKGSSKTLNAHTGQPLIGALIRERRRKLNMTLKALGEAANLSVGFLSQVERDQATPSLGALSLISRSLDVEMEYFISSPAVIRGTTKSGERESFSVDDSSLKYERLGADFAGNVLSSFIITVPAGYQSETVSHEGEEIIFILEGEVTTDVEGESVALAAGDSLHFRSTRQHSWRNVTDRDARILWTGTVPIFWSGGSAKS</sequence>
<dbReference type="Pfam" id="PF07883">
    <property type="entry name" value="Cupin_2"/>
    <property type="match status" value="1"/>
</dbReference>
<dbReference type="Gene3D" id="2.60.120.10">
    <property type="entry name" value="Jelly Rolls"/>
    <property type="match status" value="1"/>
</dbReference>
<dbReference type="PROSITE" id="PS50943">
    <property type="entry name" value="HTH_CROC1"/>
    <property type="match status" value="1"/>
</dbReference>
<dbReference type="RefSeq" id="WP_051213512.1">
    <property type="nucleotide sequence ID" value="NZ_CP021330.1"/>
</dbReference>
<dbReference type="GO" id="GO:0005829">
    <property type="term" value="C:cytosol"/>
    <property type="evidence" value="ECO:0007669"/>
    <property type="project" value="TreeGrafter"/>
</dbReference>
<dbReference type="SUPFAM" id="SSF47413">
    <property type="entry name" value="lambda repressor-like DNA-binding domains"/>
    <property type="match status" value="1"/>
</dbReference>
<dbReference type="Gene3D" id="1.10.260.40">
    <property type="entry name" value="lambda repressor-like DNA-binding domains"/>
    <property type="match status" value="1"/>
</dbReference>
<reference evidence="3 4" key="1">
    <citation type="submission" date="2017-05" db="EMBL/GenBank/DDBJ databases">
        <title>Genome Analysis of Maritalea myrionectae HL2708#5.</title>
        <authorList>
            <consortium name="Cotde Inc.-PKNU"/>
            <person name="Jang D."/>
            <person name="Oh H.-M."/>
        </authorList>
    </citation>
    <scope>NUCLEOTIDE SEQUENCE [LARGE SCALE GENOMIC DNA]</scope>
    <source>
        <strain evidence="3 4">HL2708#5</strain>
    </source>
</reference>
<evidence type="ECO:0000313" key="3">
    <source>
        <dbReference type="EMBL" id="AVX04018.1"/>
    </source>
</evidence>
<dbReference type="GO" id="GO:0003677">
    <property type="term" value="F:DNA binding"/>
    <property type="evidence" value="ECO:0007669"/>
    <property type="project" value="UniProtKB-KW"/>
</dbReference>
<dbReference type="GO" id="GO:0003700">
    <property type="term" value="F:DNA-binding transcription factor activity"/>
    <property type="evidence" value="ECO:0007669"/>
    <property type="project" value="TreeGrafter"/>
</dbReference>
<dbReference type="KEGG" id="mmyr:MXMO3_01488"/>
<evidence type="ECO:0000259" key="2">
    <source>
        <dbReference type="PROSITE" id="PS50943"/>
    </source>
</evidence>
<evidence type="ECO:0000313" key="4">
    <source>
        <dbReference type="Proteomes" id="UP000258927"/>
    </source>
</evidence>
<dbReference type="InterPro" id="IPR050807">
    <property type="entry name" value="TransReg_Diox_bact_type"/>
</dbReference>
<dbReference type="Proteomes" id="UP000258927">
    <property type="component" value="Chromosome"/>
</dbReference>
<dbReference type="CDD" id="cd02209">
    <property type="entry name" value="cupin_XRE_C"/>
    <property type="match status" value="1"/>
</dbReference>
<keyword evidence="1" id="KW-0238">DNA-binding</keyword>
<gene>
    <name evidence="3" type="ORF">MXMO3_01488</name>
</gene>
<dbReference type="EMBL" id="CP021330">
    <property type="protein sequence ID" value="AVX04018.1"/>
    <property type="molecule type" value="Genomic_DNA"/>
</dbReference>
<feature type="domain" description="HTH cro/C1-type" evidence="2">
    <location>
        <begin position="22"/>
        <end position="76"/>
    </location>
</feature>
<dbReference type="CDD" id="cd00093">
    <property type="entry name" value="HTH_XRE"/>
    <property type="match status" value="1"/>
</dbReference>
<dbReference type="SMART" id="SM00530">
    <property type="entry name" value="HTH_XRE"/>
    <property type="match status" value="1"/>
</dbReference>
<dbReference type="AlphaFoldDB" id="A0A2R4MDA3"/>
<dbReference type="InterPro" id="IPR013096">
    <property type="entry name" value="Cupin_2"/>
</dbReference>
<accession>A0A2R4MDA3</accession>
<protein>
    <recommendedName>
        <fullName evidence="2">HTH cro/C1-type domain-containing protein</fullName>
    </recommendedName>
</protein>
<name>A0A2R4MDA3_9HYPH</name>
<dbReference type="PANTHER" id="PTHR46797">
    <property type="entry name" value="HTH-TYPE TRANSCRIPTIONAL REGULATOR"/>
    <property type="match status" value="1"/>
</dbReference>
<dbReference type="InterPro" id="IPR011051">
    <property type="entry name" value="RmlC_Cupin_sf"/>
</dbReference>
<dbReference type="PANTHER" id="PTHR46797:SF25">
    <property type="entry name" value="TRANSCRIPTIONAL REGULATOR"/>
    <property type="match status" value="1"/>
</dbReference>
<dbReference type="STRING" id="1122213.GCA_000423365_01306"/>
<organism evidence="3 4">
    <name type="scientific">Maritalea myrionectae</name>
    <dbReference type="NCBI Taxonomy" id="454601"/>
    <lineage>
        <taxon>Bacteria</taxon>
        <taxon>Pseudomonadati</taxon>
        <taxon>Pseudomonadota</taxon>
        <taxon>Alphaproteobacteria</taxon>
        <taxon>Hyphomicrobiales</taxon>
        <taxon>Devosiaceae</taxon>
        <taxon>Maritalea</taxon>
    </lineage>
</organism>
<keyword evidence="4" id="KW-1185">Reference proteome</keyword>
<dbReference type="Pfam" id="PF01381">
    <property type="entry name" value="HTH_3"/>
    <property type="match status" value="1"/>
</dbReference>
<dbReference type="InterPro" id="IPR014710">
    <property type="entry name" value="RmlC-like_jellyroll"/>
</dbReference>
<dbReference type="InterPro" id="IPR010982">
    <property type="entry name" value="Lambda_DNA-bd_dom_sf"/>
</dbReference>
<dbReference type="SUPFAM" id="SSF51182">
    <property type="entry name" value="RmlC-like cupins"/>
    <property type="match status" value="1"/>
</dbReference>
<proteinExistence type="predicted"/>
<dbReference type="InterPro" id="IPR001387">
    <property type="entry name" value="Cro/C1-type_HTH"/>
</dbReference>